<dbReference type="EMBL" id="CAJFDI010000001">
    <property type="protein sequence ID" value="CAD5210280.1"/>
    <property type="molecule type" value="Genomic_DNA"/>
</dbReference>
<gene>
    <name evidence="3" type="ORF">BXYJ_LOCUS1856</name>
</gene>
<feature type="region of interest" description="Disordered" evidence="1">
    <location>
        <begin position="599"/>
        <end position="638"/>
    </location>
</feature>
<feature type="compositionally biased region" description="Polar residues" evidence="1">
    <location>
        <begin position="503"/>
        <end position="517"/>
    </location>
</feature>
<dbReference type="PROSITE" id="PS50011">
    <property type="entry name" value="PROTEIN_KINASE_DOM"/>
    <property type="match status" value="1"/>
</dbReference>
<evidence type="ECO:0000313" key="5">
    <source>
        <dbReference type="Proteomes" id="UP000659654"/>
    </source>
</evidence>
<feature type="region of interest" description="Disordered" evidence="1">
    <location>
        <begin position="464"/>
        <end position="525"/>
    </location>
</feature>
<sequence length="638" mass="71275">MSTQEAEPTSDDQPPLSTGTNVNTLTSVSVNQQTALNSALTSSVTSAEEDKGSDSDGDGAEEILEESPDKRWSKRREKVKQRDVPGIDAAYLAMDNETGNEVVWNEVQFSERKNFREQEEKLRSVFDNLTQLVHINLVKFHKYWTDTKSEKPRMIFITEYMSSGSMSRFLQRARSSGTLLNIKAWKKWTTQILSALNYLHSCDPPIVHANLTCNTVFIQQNGLIKIGCVAPNAIHHHVKTFRENLKNMHYVAPEFDQLSEATTETDIYSFGICALEMATTGGLCCNGSAETNTHVTPAMIRKAIDGLEDVKQRDFIEICLDSDPKKRPTARELLFHQALFEVHSLKLLAAHAIVNSKLIDHLGEEDLRVQDSTRIVATSHYKQLAYCELSTFQIDLDKFLEDVKNGIYPLIAFAPLAHLPTKVKLNANAAITGFTHDAPIRKEQTRSISPGNGQYNQRMIPETRSENPQNKENNSQQNNVKQTTNITGNTVVNTPGKDEGYDTVQSGMSPPNNQPSGENKEQGKYTESREIIEISANIEGNILKATLKLDDMMIRELRTPVEADDSAQVLANDLVNLGFICAADCEKVCQVLQFTLDESRMQKESDSGKSSRKSSRQHDPNLVISTQPPSQDPNKTLT</sequence>
<dbReference type="InterPro" id="IPR000719">
    <property type="entry name" value="Prot_kinase_dom"/>
</dbReference>
<reference evidence="6" key="1">
    <citation type="submission" date="2016-11" db="UniProtKB">
        <authorList>
            <consortium name="WormBaseParasite"/>
        </authorList>
    </citation>
    <scope>IDENTIFICATION</scope>
</reference>
<keyword evidence="5" id="KW-1185">Reference proteome</keyword>
<dbReference type="Gene3D" id="3.30.200.20">
    <property type="entry name" value="Phosphorylase Kinase, domain 1"/>
    <property type="match status" value="1"/>
</dbReference>
<dbReference type="InterPro" id="IPR011009">
    <property type="entry name" value="Kinase-like_dom_sf"/>
</dbReference>
<feature type="compositionally biased region" description="Polar residues" evidence="1">
    <location>
        <begin position="1"/>
        <end position="45"/>
    </location>
</feature>
<dbReference type="Proteomes" id="UP000659654">
    <property type="component" value="Unassembled WGS sequence"/>
</dbReference>
<evidence type="ECO:0000313" key="4">
    <source>
        <dbReference type="Proteomes" id="UP000095284"/>
    </source>
</evidence>
<evidence type="ECO:0000313" key="3">
    <source>
        <dbReference type="EMBL" id="CAD5210280.1"/>
    </source>
</evidence>
<organism evidence="4 6">
    <name type="scientific">Bursaphelenchus xylophilus</name>
    <name type="common">Pinewood nematode worm</name>
    <name type="synonym">Aphelenchoides xylophilus</name>
    <dbReference type="NCBI Taxonomy" id="6326"/>
    <lineage>
        <taxon>Eukaryota</taxon>
        <taxon>Metazoa</taxon>
        <taxon>Ecdysozoa</taxon>
        <taxon>Nematoda</taxon>
        <taxon>Chromadorea</taxon>
        <taxon>Rhabditida</taxon>
        <taxon>Tylenchina</taxon>
        <taxon>Tylenchomorpha</taxon>
        <taxon>Aphelenchoidea</taxon>
        <taxon>Aphelenchoididae</taxon>
        <taxon>Bursaphelenchus</taxon>
    </lineage>
</organism>
<reference evidence="3" key="2">
    <citation type="submission" date="2020-09" db="EMBL/GenBank/DDBJ databases">
        <authorList>
            <person name="Kikuchi T."/>
        </authorList>
    </citation>
    <scope>NUCLEOTIDE SEQUENCE</scope>
    <source>
        <strain evidence="3">Ka4C1</strain>
    </source>
</reference>
<protein>
    <submittedName>
        <fullName evidence="3">(pine wood nematode) hypothetical protein</fullName>
    </submittedName>
    <submittedName>
        <fullName evidence="6">Protein kinase domain-containing protein</fullName>
    </submittedName>
</protein>
<feature type="compositionally biased region" description="Low complexity" evidence="1">
    <location>
        <begin position="483"/>
        <end position="494"/>
    </location>
</feature>
<dbReference type="Pfam" id="PF00069">
    <property type="entry name" value="Pkinase"/>
    <property type="match status" value="1"/>
</dbReference>
<evidence type="ECO:0000259" key="2">
    <source>
        <dbReference type="PROSITE" id="PS50011"/>
    </source>
</evidence>
<feature type="compositionally biased region" description="Polar residues" evidence="1">
    <location>
        <begin position="466"/>
        <end position="482"/>
    </location>
</feature>
<feature type="compositionally biased region" description="Acidic residues" evidence="1">
    <location>
        <begin position="55"/>
        <end position="66"/>
    </location>
</feature>
<name>A0A1I7S903_BURXY</name>
<dbReference type="eggNOG" id="KOG1266">
    <property type="taxonomic scope" value="Eukaryota"/>
</dbReference>
<dbReference type="Proteomes" id="UP000582659">
    <property type="component" value="Unassembled WGS sequence"/>
</dbReference>
<feature type="compositionally biased region" description="Basic and acidic residues" evidence="1">
    <location>
        <begin position="599"/>
        <end position="609"/>
    </location>
</feature>
<dbReference type="AlphaFoldDB" id="A0A1I7S903"/>
<dbReference type="WBParaSite" id="BXY_0949800.1">
    <property type="protein sequence ID" value="BXY_0949800.1"/>
    <property type="gene ID" value="BXY_0949800"/>
</dbReference>
<dbReference type="GO" id="GO:0004672">
    <property type="term" value="F:protein kinase activity"/>
    <property type="evidence" value="ECO:0007669"/>
    <property type="project" value="InterPro"/>
</dbReference>
<dbReference type="EMBL" id="CAJFCV020000001">
    <property type="protein sequence ID" value="CAG9086089.1"/>
    <property type="molecule type" value="Genomic_DNA"/>
</dbReference>
<dbReference type="SMR" id="A0A1I7S903"/>
<evidence type="ECO:0000313" key="6">
    <source>
        <dbReference type="WBParaSite" id="BXY_0949800.1"/>
    </source>
</evidence>
<dbReference type="OrthoDB" id="1034557at2759"/>
<dbReference type="FunFam" id="1.10.510.10:FF:000842">
    <property type="entry name" value="Nuclear receptor-binding protein"/>
    <property type="match status" value="1"/>
</dbReference>
<dbReference type="Proteomes" id="UP000095284">
    <property type="component" value="Unplaced"/>
</dbReference>
<accession>A0A1I7S903</accession>
<dbReference type="PANTHER" id="PTHR13902">
    <property type="entry name" value="SERINE/THREONINE-PROTEIN KINASE WNK WITH NO LYSINE -RELATED"/>
    <property type="match status" value="1"/>
</dbReference>
<feature type="region of interest" description="Disordered" evidence="1">
    <location>
        <begin position="1"/>
        <end position="79"/>
    </location>
</feature>
<dbReference type="FunFam" id="3.30.200.20:FF:000607">
    <property type="entry name" value="Nuclear receptor-binding protein 2a"/>
    <property type="match status" value="1"/>
</dbReference>
<dbReference type="SUPFAM" id="SSF56112">
    <property type="entry name" value="Protein kinase-like (PK-like)"/>
    <property type="match status" value="1"/>
</dbReference>
<evidence type="ECO:0000256" key="1">
    <source>
        <dbReference type="SAM" id="MobiDB-lite"/>
    </source>
</evidence>
<dbReference type="Gene3D" id="1.10.510.10">
    <property type="entry name" value="Transferase(Phosphotransferase) domain 1"/>
    <property type="match status" value="1"/>
</dbReference>
<dbReference type="GO" id="GO:0005524">
    <property type="term" value="F:ATP binding"/>
    <property type="evidence" value="ECO:0007669"/>
    <property type="project" value="InterPro"/>
</dbReference>
<dbReference type="InterPro" id="IPR050588">
    <property type="entry name" value="WNK_Ser-Thr_kinase"/>
</dbReference>
<proteinExistence type="predicted"/>
<feature type="domain" description="Protein kinase" evidence="2">
    <location>
        <begin position="76"/>
        <end position="339"/>
    </location>
</feature>
<feature type="compositionally biased region" description="Polar residues" evidence="1">
    <location>
        <begin position="623"/>
        <end position="638"/>
    </location>
</feature>